<gene>
    <name evidence="7" type="ORF">TW77_07995</name>
</gene>
<dbReference type="OrthoDB" id="196054at2"/>
<comment type="subcellular location">
    <subcellularLocation>
        <location evidence="1">Membrane</location>
        <topology evidence="1">Multi-pass membrane protein</topology>
    </subcellularLocation>
</comment>
<dbReference type="InterPro" id="IPR023826">
    <property type="entry name" value="Rhom-like_SP_proteobac"/>
</dbReference>
<proteinExistence type="predicted"/>
<feature type="transmembrane region" description="Helical" evidence="5">
    <location>
        <begin position="108"/>
        <end position="125"/>
    </location>
</feature>
<keyword evidence="2 5" id="KW-0812">Transmembrane</keyword>
<dbReference type="GO" id="GO:0004252">
    <property type="term" value="F:serine-type endopeptidase activity"/>
    <property type="evidence" value="ECO:0007669"/>
    <property type="project" value="InterPro"/>
</dbReference>
<feature type="transmembrane region" description="Helical" evidence="5">
    <location>
        <begin position="168"/>
        <end position="187"/>
    </location>
</feature>
<evidence type="ECO:0000313" key="7">
    <source>
        <dbReference type="EMBL" id="KJZ10161.1"/>
    </source>
</evidence>
<feature type="domain" description="Peptidase S54 rhomboid" evidence="6">
    <location>
        <begin position="43"/>
        <end position="186"/>
    </location>
</feature>
<feature type="transmembrane region" description="Helical" evidence="5">
    <location>
        <begin position="58"/>
        <end position="76"/>
    </location>
</feature>
<evidence type="ECO:0000256" key="5">
    <source>
        <dbReference type="SAM" id="Phobius"/>
    </source>
</evidence>
<dbReference type="InterPro" id="IPR022764">
    <property type="entry name" value="Peptidase_S54_rhomboid_dom"/>
</dbReference>
<evidence type="ECO:0000256" key="3">
    <source>
        <dbReference type="ARBA" id="ARBA00022989"/>
    </source>
</evidence>
<evidence type="ECO:0000256" key="4">
    <source>
        <dbReference type="ARBA" id="ARBA00023136"/>
    </source>
</evidence>
<protein>
    <submittedName>
        <fullName evidence="7">Membrane protein</fullName>
    </submittedName>
</protein>
<dbReference type="RefSeq" id="WP_046004436.1">
    <property type="nucleotide sequence ID" value="NZ_JXYA01000016.1"/>
</dbReference>
<dbReference type="InterPro" id="IPR035952">
    <property type="entry name" value="Rhomboid-like_sf"/>
</dbReference>
<dbReference type="PATRIC" id="fig|43658.5.peg.1680"/>
<organism evidence="7 8">
    <name type="scientific">Pseudoalteromonas rubra</name>
    <dbReference type="NCBI Taxonomy" id="43658"/>
    <lineage>
        <taxon>Bacteria</taxon>
        <taxon>Pseudomonadati</taxon>
        <taxon>Pseudomonadota</taxon>
        <taxon>Gammaproteobacteria</taxon>
        <taxon>Alteromonadales</taxon>
        <taxon>Pseudoalteromonadaceae</taxon>
        <taxon>Pseudoalteromonas</taxon>
    </lineage>
</organism>
<evidence type="ECO:0000256" key="2">
    <source>
        <dbReference type="ARBA" id="ARBA00022692"/>
    </source>
</evidence>
<dbReference type="AlphaFoldDB" id="A0A0F4QR39"/>
<dbReference type="Proteomes" id="UP000033452">
    <property type="component" value="Unassembled WGS sequence"/>
</dbReference>
<dbReference type="NCBIfam" id="TIGR03902">
    <property type="entry name" value="rhom_GG_sort"/>
    <property type="match status" value="1"/>
</dbReference>
<evidence type="ECO:0000256" key="1">
    <source>
        <dbReference type="ARBA" id="ARBA00004141"/>
    </source>
</evidence>
<dbReference type="Gene3D" id="1.20.1540.10">
    <property type="entry name" value="Rhomboid-like"/>
    <property type="match status" value="1"/>
</dbReference>
<keyword evidence="4 5" id="KW-0472">Membrane</keyword>
<name>A0A0F4QR39_9GAMM</name>
<feature type="transmembrane region" description="Helical" evidence="5">
    <location>
        <begin position="83"/>
        <end position="102"/>
    </location>
</feature>
<keyword evidence="8" id="KW-1185">Reference proteome</keyword>
<sequence length="190" mass="21286">MFDLPLAPRYLLPPAILIVLCAVLMLPPVQALLTFNRELIDQGEFWRILTSQYVHTNWTHWLLNVVGVVFIWVLHAEYRSPKTYAVHLLLLGLWTGLGIWLFCPDIRIYTGLSGLLHGVIFWGAIKDIKVGERTGVLLFLGILGKLAWEQYAGPSDEVGQLISSRVAIESHLIGAIGGVVLALPLLWQKK</sequence>
<comment type="caution">
    <text evidence="7">The sequence shown here is derived from an EMBL/GenBank/DDBJ whole genome shotgun (WGS) entry which is preliminary data.</text>
</comment>
<accession>A0A0F4QR39</accession>
<dbReference type="Pfam" id="PF01694">
    <property type="entry name" value="Rhomboid"/>
    <property type="match status" value="1"/>
</dbReference>
<dbReference type="GO" id="GO:0016020">
    <property type="term" value="C:membrane"/>
    <property type="evidence" value="ECO:0007669"/>
    <property type="project" value="UniProtKB-SubCell"/>
</dbReference>
<evidence type="ECO:0000313" key="8">
    <source>
        <dbReference type="Proteomes" id="UP000033452"/>
    </source>
</evidence>
<dbReference type="EMBL" id="JXYA01000016">
    <property type="protein sequence ID" value="KJZ10161.1"/>
    <property type="molecule type" value="Genomic_DNA"/>
</dbReference>
<evidence type="ECO:0000259" key="6">
    <source>
        <dbReference type="Pfam" id="PF01694"/>
    </source>
</evidence>
<keyword evidence="3 5" id="KW-1133">Transmembrane helix</keyword>
<reference evidence="7 8" key="1">
    <citation type="journal article" date="2015" name="BMC Genomics">
        <title>Genome mining reveals unlocked bioactive potential of marine Gram-negative bacteria.</title>
        <authorList>
            <person name="Machado H."/>
            <person name="Sonnenschein E.C."/>
            <person name="Melchiorsen J."/>
            <person name="Gram L."/>
        </authorList>
    </citation>
    <scope>NUCLEOTIDE SEQUENCE [LARGE SCALE GENOMIC DNA]</scope>
    <source>
        <strain evidence="7 8">S2471</strain>
    </source>
</reference>
<dbReference type="SUPFAM" id="SSF144091">
    <property type="entry name" value="Rhomboid-like"/>
    <property type="match status" value="1"/>
</dbReference>